<dbReference type="Gene3D" id="3.40.1110.10">
    <property type="entry name" value="Calcium-transporting ATPase, cytoplasmic domain N"/>
    <property type="match status" value="1"/>
</dbReference>
<dbReference type="PATRIC" id="fig|284040.3.peg.8194"/>
<comment type="caution">
    <text evidence="1">The sequence shown here is derived from an EMBL/GenBank/DDBJ whole genome shotgun (WGS) entry which is preliminary data.</text>
</comment>
<dbReference type="InterPro" id="IPR003820">
    <property type="entry name" value="KdpC"/>
</dbReference>
<organism evidence="1 2">
    <name type="scientific">Streptomyces variegatus</name>
    <dbReference type="NCBI Taxonomy" id="284040"/>
    <lineage>
        <taxon>Bacteria</taxon>
        <taxon>Bacillati</taxon>
        <taxon>Actinomycetota</taxon>
        <taxon>Actinomycetes</taxon>
        <taxon>Kitasatosporales</taxon>
        <taxon>Streptomycetaceae</taxon>
        <taxon>Streptomyces</taxon>
    </lineage>
</organism>
<dbReference type="InterPro" id="IPR023299">
    <property type="entry name" value="ATPase_P-typ_cyto_dom_N"/>
</dbReference>
<accession>A0A0M2GLG3</accession>
<reference evidence="2" key="1">
    <citation type="submission" date="2015-02" db="EMBL/GenBank/DDBJ databases">
        <authorList>
            <person name="Ju K.-S."/>
            <person name="Doroghazi J.R."/>
            <person name="Metcalf W."/>
        </authorList>
    </citation>
    <scope>NUCLEOTIDE SEQUENCE [LARGE SCALE GENOMIC DNA]</scope>
    <source>
        <strain evidence="2">NRRL B-16380</strain>
    </source>
</reference>
<dbReference type="GO" id="GO:0016020">
    <property type="term" value="C:membrane"/>
    <property type="evidence" value="ECO:0007669"/>
    <property type="project" value="InterPro"/>
</dbReference>
<dbReference type="EMBL" id="JYJH01000010">
    <property type="protein sequence ID" value="KJK38568.1"/>
    <property type="molecule type" value="Genomic_DNA"/>
</dbReference>
<dbReference type="STRING" id="284040.UK15_15920"/>
<protein>
    <recommendedName>
        <fullName evidence="3">Potassium-transporting ATPase subunit C</fullName>
    </recommendedName>
</protein>
<evidence type="ECO:0008006" key="3">
    <source>
        <dbReference type="Google" id="ProtNLM"/>
    </source>
</evidence>
<dbReference type="Pfam" id="PF02669">
    <property type="entry name" value="KdpC"/>
    <property type="match status" value="1"/>
</dbReference>
<name>A0A0M2GLG3_9ACTN</name>
<sequence length="84" mass="8686">MGPVNGRSDPAVRALSSKRPFRGNRQAVGFVPVNGVSEADLADAAQLSSLAGQTPQGRTLGFTGEPRVNVLALNIALEDLVAKS</sequence>
<evidence type="ECO:0000313" key="1">
    <source>
        <dbReference type="EMBL" id="KJK38568.1"/>
    </source>
</evidence>
<keyword evidence="2" id="KW-1185">Reference proteome</keyword>
<dbReference type="GO" id="GO:0008556">
    <property type="term" value="F:P-type potassium transmembrane transporter activity"/>
    <property type="evidence" value="ECO:0007669"/>
    <property type="project" value="InterPro"/>
</dbReference>
<dbReference type="AlphaFoldDB" id="A0A0M2GLG3"/>
<evidence type="ECO:0000313" key="2">
    <source>
        <dbReference type="Proteomes" id="UP000034786"/>
    </source>
</evidence>
<dbReference type="GO" id="GO:0000166">
    <property type="term" value="F:nucleotide binding"/>
    <property type="evidence" value="ECO:0007669"/>
    <property type="project" value="InterPro"/>
</dbReference>
<proteinExistence type="predicted"/>
<dbReference type="Proteomes" id="UP000034786">
    <property type="component" value="Unassembled WGS sequence"/>
</dbReference>
<gene>
    <name evidence="1" type="ORF">UK15_15920</name>
</gene>